<dbReference type="SUPFAM" id="SSF53098">
    <property type="entry name" value="Ribonuclease H-like"/>
    <property type="match status" value="1"/>
</dbReference>
<dbReference type="Proteomes" id="UP001321749">
    <property type="component" value="Unassembled WGS sequence"/>
</dbReference>
<comment type="caution">
    <text evidence="11">The sequence shown here is derived from an EMBL/GenBank/DDBJ whole genome shotgun (WGS) entry which is preliminary data.</text>
</comment>
<dbReference type="Gene3D" id="2.130.10.10">
    <property type="entry name" value="YVTN repeat-like/Quinoprotein amine dehydrogenase"/>
    <property type="match status" value="1"/>
</dbReference>
<feature type="binding site" evidence="8">
    <location>
        <position position="919"/>
    </location>
    <ligand>
        <name>a divalent metal cation</name>
        <dbReference type="ChEBI" id="CHEBI:60240"/>
        <note>catalytic</note>
    </ligand>
</feature>
<dbReference type="InterPro" id="IPR028881">
    <property type="entry name" value="PAN2_UCH_dom"/>
</dbReference>
<feature type="compositionally biased region" description="Low complexity" evidence="9">
    <location>
        <begin position="1193"/>
        <end position="1208"/>
    </location>
</feature>
<gene>
    <name evidence="8" type="primary">PAN2</name>
    <name evidence="11" type="ORF">QBC42DRAFT_224340</name>
</gene>
<proteinExistence type="inferred from homology"/>
<evidence type="ECO:0000256" key="7">
    <source>
        <dbReference type="ARBA" id="ARBA00022839"/>
    </source>
</evidence>
<keyword evidence="12" id="KW-1185">Reference proteome</keyword>
<dbReference type="EMBL" id="MU864968">
    <property type="protein sequence ID" value="KAK4462712.1"/>
    <property type="molecule type" value="Genomic_DNA"/>
</dbReference>
<dbReference type="HAMAP" id="MF_03182">
    <property type="entry name" value="PAN2"/>
    <property type="match status" value="1"/>
</dbReference>
<dbReference type="InterPro" id="IPR028889">
    <property type="entry name" value="USP"/>
</dbReference>
<keyword evidence="7 8" id="KW-0269">Exonuclease</keyword>
<dbReference type="GO" id="GO:0000932">
    <property type="term" value="C:P-body"/>
    <property type="evidence" value="ECO:0007669"/>
    <property type="project" value="TreeGrafter"/>
</dbReference>
<evidence type="ECO:0000256" key="9">
    <source>
        <dbReference type="SAM" id="MobiDB-lite"/>
    </source>
</evidence>
<sequence length="1235" mass="136674">MDADWDELGRIAFPAPLPANSNLLDYHRAPATATALAFDICAELLWAGDDRGRVVSFHGRELQRYTAFKIHTNPSDGAVRQFLFHEKGVIVVGSRCVHMASRKGPALWNIQHPDMKDLRCMSFTSKGAAEIVVAGWQNVMFVIDVNKGEIVKHVATEHYYSIMKKSRNICAATNKGCVNLLDPVSFKVLRAWQAHSASINDMDAKGDFIVTCGSHTKHQSPAPNLDSYVNVYDLRNMTSMNPIPFPSLAAHARVHPRMLTTTLVTSQLGQIHVVDIMNPNTSTVRYTHVTSYVTLFDVAPSGRAVALAEGQTISLWGSQHDAIQFTDLAQPLVMPDPQPEPPEMDWSPNTPLSKIGMPFYREVLFSAWPTDIISDMGAPPATFDQSYLNTLKKTEWGYYGKNSKGTRRNYVEDTRTKPLSAARPKFLSEKARESVSAFGQDQSEDGYDQISATLDPSSPYKLESLKPEPPPMYSLLEIMYSKFGVDDFDFGYYNKTRYSGLQNQIPNSTANALLQLMHYTPLLRNMALQHTATACLVEGCFLCEMGFVFDMLQKAEGVACHATNMFRTIAADTQAQNESLVELDDRSQSMGPPRPVQPPPALIQSLNRLLMDRMGTEYRSIHPISTKLEEALLNLGQPVNLDEVVQKVLTTDTTLRIRCNNCKTDTTRFSKSHIIDLIYPPQQKQPSAPLRGSGRAPKMSFSQVLKAGVEKENNCKGWCAKCKRYQNLTFHKTIHNIAAVLAINTAIVSQEHRKLWETPKWLPEEIGIIIKDGQFFCFEGEDLRTHLQRGAHNITVYSLIGMVVNIEHKPPSKPHLVSIINVAHSEEEPGESKWHLFNDFAVRPISTPEALTFNSGWKMPSVVTYQVKAANNKRNMEWKERLDTSILYRDFNPRQDDKPYEILDPETERPGSDTVFAIDTEYVSLKQAELLLTSQGEKETIRPAFHALGRVSLVRALGEKEGVAFVDDWINIKEDVVDYLTPFSGISSEDLDVKTSKHTLVPLKIAYKKLWVLLNLGCKFLGHGLRTDFRVIDIFVPKAQVIDTSLLFHLKERLRWLGLALLADIIFGIKIQKGAKGHDSIEDARMSLKLYRKYLEWVDAGILNGELVRVYNEGKKRHFKASRDDDVVTSSGLGTALGGGSGGAGVGLATPSRIGTPAAMLVEGMGGLGLGLGAAAGASTVGVPTTPTREHPPLTSFTTPGTTATTVGDTGGGGPGSSNMRGTVNGSPSPLPRVP</sequence>
<comment type="function">
    <text evidence="8">Catalytic subunit of the poly(A)-nuclease (PAN) deadenylation complex, one of two cytoplasmic mRNA deadenylases involved in mRNA turnover. PAN specifically shortens poly(A) tails of RNA and the activity is stimulated by poly(A)-binding protein PAB1. PAN deadenylation is followed by rapid degradation of the shortened mRNA tails by the CCR4-NOT complex. Deadenylated mRNAs are then degraded by two alternative mechanisms, namely exosome-mediated 3'-5' exonucleolytic degradation, or deadenlyation-dependent mRNA decaping and subsequent 5'-3' exonucleolytic degradation by XRN1. May also be involved in post-transcriptional maturation of mRNA poly(A) tails.</text>
</comment>
<evidence type="ECO:0000313" key="11">
    <source>
        <dbReference type="EMBL" id="KAK4462712.1"/>
    </source>
</evidence>
<comment type="subunit">
    <text evidence="8">Forms a heterotrimer with an asymmetric homodimer of the regulatory subunit PAN3 to form the poly(A)-nuclease (PAN) deadenylation complex.</text>
</comment>
<dbReference type="GO" id="GO:0003676">
    <property type="term" value="F:nucleic acid binding"/>
    <property type="evidence" value="ECO:0007669"/>
    <property type="project" value="InterPro"/>
</dbReference>
<dbReference type="InterPro" id="IPR048841">
    <property type="entry name" value="PAN2_N"/>
</dbReference>
<keyword evidence="1 8" id="KW-0963">Cytoplasm</keyword>
<evidence type="ECO:0000256" key="8">
    <source>
        <dbReference type="HAMAP-Rule" id="MF_03182"/>
    </source>
</evidence>
<dbReference type="Pfam" id="PF00929">
    <property type="entry name" value="RNase_T"/>
    <property type="match status" value="1"/>
</dbReference>
<feature type="region of interest" description="Disordered" evidence="9">
    <location>
        <begin position="1181"/>
        <end position="1235"/>
    </location>
</feature>
<evidence type="ECO:0000256" key="5">
    <source>
        <dbReference type="ARBA" id="ARBA00022723"/>
    </source>
</evidence>
<comment type="catalytic activity">
    <reaction evidence="8">
        <text>Exonucleolytic cleavage of poly(A) to 5'-AMP.</text>
        <dbReference type="EC" id="3.1.13.4"/>
    </reaction>
</comment>
<feature type="binding site" evidence="8">
    <location>
        <position position="921"/>
    </location>
    <ligand>
        <name>a divalent metal cation</name>
        <dbReference type="ChEBI" id="CHEBI:60240"/>
        <note>catalytic</note>
    </ligand>
</feature>
<keyword evidence="5 8" id="KW-0479">Metal-binding</keyword>
<keyword evidence="3 8" id="KW-0507">mRNA processing</keyword>
<name>A0AAV9HT96_9PEZI</name>
<dbReference type="GO" id="GO:0006397">
    <property type="term" value="P:mRNA processing"/>
    <property type="evidence" value="ECO:0007669"/>
    <property type="project" value="UniProtKB-KW"/>
</dbReference>
<dbReference type="InterPro" id="IPR050785">
    <property type="entry name" value="PAN2-PAN3_catalytic_subunit"/>
</dbReference>
<evidence type="ECO:0000256" key="6">
    <source>
        <dbReference type="ARBA" id="ARBA00022801"/>
    </source>
</evidence>
<dbReference type="AlphaFoldDB" id="A0AAV9HT96"/>
<protein>
    <recommendedName>
        <fullName evidence="8">PAN2-PAN3 deadenylation complex catalytic subunit PAN2</fullName>
        <ecNumber evidence="8">3.1.13.4</ecNumber>
    </recommendedName>
    <alternativeName>
        <fullName evidence="8">PAB1P-dependent poly(A)-specific ribonuclease</fullName>
    </alternativeName>
    <alternativeName>
        <fullName evidence="8">Poly(A)-nuclease deadenylation complex subunit 2</fullName>
        <shortName evidence="8">PAN deadenylation complex subunit 2</shortName>
    </alternativeName>
</protein>
<dbReference type="GO" id="GO:0046872">
    <property type="term" value="F:metal ion binding"/>
    <property type="evidence" value="ECO:0007669"/>
    <property type="project" value="UniProtKB-KW"/>
</dbReference>
<dbReference type="GO" id="GO:0031251">
    <property type="term" value="C:PAN complex"/>
    <property type="evidence" value="ECO:0007669"/>
    <property type="project" value="UniProtKB-UniRule"/>
</dbReference>
<dbReference type="GO" id="GO:0004535">
    <property type="term" value="F:poly(A)-specific ribonuclease activity"/>
    <property type="evidence" value="ECO:0007669"/>
    <property type="project" value="UniProtKB-UniRule"/>
</dbReference>
<dbReference type="SMART" id="SM00479">
    <property type="entry name" value="EXOIII"/>
    <property type="match status" value="1"/>
</dbReference>
<dbReference type="PANTHER" id="PTHR15728:SF0">
    <property type="entry name" value="PAN2-PAN3 DEADENYLATION COMPLEX CATALYTIC SUBUNIT PAN2"/>
    <property type="match status" value="1"/>
</dbReference>
<comment type="subcellular location">
    <subcellularLocation>
        <location evidence="8">Cytoplasm</location>
    </subcellularLocation>
</comment>
<comment type="cofactor">
    <cofactor evidence="8">
        <name>a divalent metal cation</name>
        <dbReference type="ChEBI" id="CHEBI:60240"/>
    </cofactor>
    <text evidence="8">Binds 2 metal cations per subunit in the catalytic exonuclease domain.</text>
</comment>
<dbReference type="EC" id="3.1.13.4" evidence="8"/>
<dbReference type="InterPro" id="IPR038765">
    <property type="entry name" value="Papain-like_cys_pep_sf"/>
</dbReference>
<dbReference type="Pfam" id="PF13423">
    <property type="entry name" value="UCH_1"/>
    <property type="match status" value="1"/>
</dbReference>
<dbReference type="InterPro" id="IPR013520">
    <property type="entry name" value="Ribonucl_H"/>
</dbReference>
<evidence type="ECO:0000259" key="10">
    <source>
        <dbReference type="PROSITE" id="PS50235"/>
    </source>
</evidence>
<feature type="binding site" evidence="8">
    <location>
        <position position="1083"/>
    </location>
    <ligand>
        <name>a divalent metal cation</name>
        <dbReference type="ChEBI" id="CHEBI:60240"/>
        <note>catalytic</note>
    </ligand>
</feature>
<evidence type="ECO:0000256" key="4">
    <source>
        <dbReference type="ARBA" id="ARBA00022722"/>
    </source>
</evidence>
<comment type="domain">
    <text evidence="8">Contains a pseudo-UCH domain. This ubiquitin C-terminal hydrolase (UCH)-like or ubiquitin specific protease (USP)-like domain is predicted to be catalytically inactive because it lacks the active site catalytic triad characteristic of thiol proteases, with residues at the equivalent structural positions that are incompatible with catalysis, and it cannot bind ubiquitin. It functions as a structural scaffold for intra- and intermolecular interactions in the complex.</text>
</comment>
<dbReference type="Gene3D" id="3.90.70.10">
    <property type="entry name" value="Cysteine proteinases"/>
    <property type="match status" value="1"/>
</dbReference>
<comment type="domain">
    <text evidence="8">The linker, or PAN3 interaction domain (PID), between the WD40 repeats and the pseudo-UCH domain mediates interaction with PAN3.</text>
</comment>
<comment type="similarity">
    <text evidence="8">Belongs to the peptidase C19 family. PAN2 subfamily.</text>
</comment>
<comment type="activity regulation">
    <text evidence="8">Positively regulated by the regulatory subunit PAN3.</text>
</comment>
<reference evidence="11" key="2">
    <citation type="submission" date="2023-06" db="EMBL/GenBank/DDBJ databases">
        <authorList>
            <consortium name="Lawrence Berkeley National Laboratory"/>
            <person name="Mondo S.J."/>
            <person name="Hensen N."/>
            <person name="Bonometti L."/>
            <person name="Westerberg I."/>
            <person name="Brannstrom I.O."/>
            <person name="Guillou S."/>
            <person name="Cros-Aarteil S."/>
            <person name="Calhoun S."/>
            <person name="Haridas S."/>
            <person name="Kuo A."/>
            <person name="Pangilinan J."/>
            <person name="Riley R."/>
            <person name="Labutti K."/>
            <person name="Andreopoulos B."/>
            <person name="Lipzen A."/>
            <person name="Chen C."/>
            <person name="Yanf M."/>
            <person name="Daum C."/>
            <person name="Ng V."/>
            <person name="Clum A."/>
            <person name="Steindorff A."/>
            <person name="Ohm R."/>
            <person name="Martin F."/>
            <person name="Silar P."/>
            <person name="Natvig D."/>
            <person name="Lalanne C."/>
            <person name="Gautier V."/>
            <person name="Ament-Velasquez S.L."/>
            <person name="Kruys A."/>
            <person name="Hutchinson M.I."/>
            <person name="Powell A.J."/>
            <person name="Barry K."/>
            <person name="Miller A.N."/>
            <person name="Grigoriev I.V."/>
            <person name="Debuchy R."/>
            <person name="Gladieux P."/>
            <person name="Thoren M.H."/>
            <person name="Johannesson H."/>
        </authorList>
    </citation>
    <scope>NUCLEOTIDE SEQUENCE</scope>
    <source>
        <strain evidence="11">PSN324</strain>
    </source>
</reference>
<dbReference type="FunFam" id="2.130.10.10:FF:000459">
    <property type="entry name" value="PAN2-PAN3 deadenylation complex catalytic subunit PAN2"/>
    <property type="match status" value="1"/>
</dbReference>
<keyword evidence="2" id="KW-0853">WD repeat</keyword>
<evidence type="ECO:0000313" key="12">
    <source>
        <dbReference type="Proteomes" id="UP001321749"/>
    </source>
</evidence>
<comment type="caution">
    <text evidence="8">Lacks conserved residue(s) required for the propagation of feature annotation.</text>
</comment>
<dbReference type="InterPro" id="IPR012337">
    <property type="entry name" value="RNaseH-like_sf"/>
</dbReference>
<accession>A0AAV9HT96</accession>
<dbReference type="Gene3D" id="3.30.420.10">
    <property type="entry name" value="Ribonuclease H-like superfamily/Ribonuclease H"/>
    <property type="match status" value="1"/>
</dbReference>
<dbReference type="PANTHER" id="PTHR15728">
    <property type="entry name" value="DEADENYLATION COMPLEX CATALYTIC SUBUNIT PAN2"/>
    <property type="match status" value="1"/>
</dbReference>
<feature type="binding site" evidence="8">
    <location>
        <position position="1028"/>
    </location>
    <ligand>
        <name>a divalent metal cation</name>
        <dbReference type="ChEBI" id="CHEBI:60240"/>
        <note>catalytic</note>
    </ligand>
</feature>
<dbReference type="CDD" id="cd06143">
    <property type="entry name" value="PAN2_exo"/>
    <property type="match status" value="1"/>
</dbReference>
<keyword evidence="6 8" id="KW-0378">Hydrolase</keyword>
<feature type="domain" description="USP" evidence="10">
    <location>
        <begin position="499"/>
        <end position="868"/>
    </location>
</feature>
<dbReference type="SUPFAM" id="SSF54001">
    <property type="entry name" value="Cysteine proteinases"/>
    <property type="match status" value="1"/>
</dbReference>
<dbReference type="PROSITE" id="PS50235">
    <property type="entry name" value="USP_3"/>
    <property type="match status" value="1"/>
</dbReference>
<dbReference type="InterPro" id="IPR030843">
    <property type="entry name" value="PAN2"/>
</dbReference>
<organism evidence="11 12">
    <name type="scientific">Cladorrhinum samala</name>
    <dbReference type="NCBI Taxonomy" id="585594"/>
    <lineage>
        <taxon>Eukaryota</taxon>
        <taxon>Fungi</taxon>
        <taxon>Dikarya</taxon>
        <taxon>Ascomycota</taxon>
        <taxon>Pezizomycotina</taxon>
        <taxon>Sordariomycetes</taxon>
        <taxon>Sordariomycetidae</taxon>
        <taxon>Sordariales</taxon>
        <taxon>Podosporaceae</taxon>
        <taxon>Cladorrhinum</taxon>
    </lineage>
</organism>
<dbReference type="InterPro" id="IPR015943">
    <property type="entry name" value="WD40/YVTN_repeat-like_dom_sf"/>
</dbReference>
<dbReference type="InterPro" id="IPR036397">
    <property type="entry name" value="RNaseH_sf"/>
</dbReference>
<reference evidence="11" key="1">
    <citation type="journal article" date="2023" name="Mol. Phylogenet. Evol.">
        <title>Genome-scale phylogeny and comparative genomics of the fungal order Sordariales.</title>
        <authorList>
            <person name="Hensen N."/>
            <person name="Bonometti L."/>
            <person name="Westerberg I."/>
            <person name="Brannstrom I.O."/>
            <person name="Guillou S."/>
            <person name="Cros-Aarteil S."/>
            <person name="Calhoun S."/>
            <person name="Haridas S."/>
            <person name="Kuo A."/>
            <person name="Mondo S."/>
            <person name="Pangilinan J."/>
            <person name="Riley R."/>
            <person name="LaButti K."/>
            <person name="Andreopoulos B."/>
            <person name="Lipzen A."/>
            <person name="Chen C."/>
            <person name="Yan M."/>
            <person name="Daum C."/>
            <person name="Ng V."/>
            <person name="Clum A."/>
            <person name="Steindorff A."/>
            <person name="Ohm R.A."/>
            <person name="Martin F."/>
            <person name="Silar P."/>
            <person name="Natvig D.O."/>
            <person name="Lalanne C."/>
            <person name="Gautier V."/>
            <person name="Ament-Velasquez S.L."/>
            <person name="Kruys A."/>
            <person name="Hutchinson M.I."/>
            <person name="Powell A.J."/>
            <person name="Barry K."/>
            <person name="Miller A.N."/>
            <person name="Grigoriev I.V."/>
            <person name="Debuchy R."/>
            <person name="Gladieux P."/>
            <person name="Hiltunen Thoren M."/>
            <person name="Johannesson H."/>
        </authorList>
    </citation>
    <scope>NUCLEOTIDE SEQUENCE</scope>
    <source>
        <strain evidence="11">PSN324</strain>
    </source>
</reference>
<evidence type="ECO:0000256" key="1">
    <source>
        <dbReference type="ARBA" id="ARBA00022490"/>
    </source>
</evidence>
<evidence type="ECO:0000256" key="2">
    <source>
        <dbReference type="ARBA" id="ARBA00022574"/>
    </source>
</evidence>
<dbReference type="InterPro" id="IPR036322">
    <property type="entry name" value="WD40_repeat_dom_sf"/>
</dbReference>
<dbReference type="GO" id="GO:0000289">
    <property type="term" value="P:nuclear-transcribed mRNA poly(A) tail shortening"/>
    <property type="evidence" value="ECO:0007669"/>
    <property type="project" value="UniProtKB-UniRule"/>
</dbReference>
<keyword evidence="4 8" id="KW-0540">Nuclease</keyword>
<evidence type="ECO:0000256" key="3">
    <source>
        <dbReference type="ARBA" id="ARBA00022664"/>
    </source>
</evidence>
<dbReference type="Pfam" id="PF20770">
    <property type="entry name" value="PAN2_N"/>
    <property type="match status" value="1"/>
</dbReference>
<dbReference type="SUPFAM" id="SSF50978">
    <property type="entry name" value="WD40 repeat-like"/>
    <property type="match status" value="1"/>
</dbReference>